<proteinExistence type="predicted"/>
<dbReference type="RefSeq" id="WP_376943823.1">
    <property type="nucleotide sequence ID" value="NZ_CP171449.1"/>
</dbReference>
<dbReference type="Proteomes" id="UP001589891">
    <property type="component" value="Unassembled WGS sequence"/>
</dbReference>
<organism evidence="3 4">
    <name type="scientific">Azorhizophilus paspali</name>
    <name type="common">Azotobacter paspali</name>
    <dbReference type="NCBI Taxonomy" id="69963"/>
    <lineage>
        <taxon>Bacteria</taxon>
        <taxon>Pseudomonadati</taxon>
        <taxon>Pseudomonadota</taxon>
        <taxon>Gammaproteobacteria</taxon>
        <taxon>Pseudomonadales</taxon>
        <taxon>Pseudomonadaceae</taxon>
        <taxon>Azorhizophilus</taxon>
    </lineage>
</organism>
<keyword evidence="2" id="KW-0732">Signal</keyword>
<accession>A0ABV6SLF8</accession>
<comment type="caution">
    <text evidence="3">The sequence shown here is derived from an EMBL/GenBank/DDBJ whole genome shotgun (WGS) entry which is preliminary data.</text>
</comment>
<reference evidence="3 4" key="1">
    <citation type="submission" date="2024-09" db="EMBL/GenBank/DDBJ databases">
        <authorList>
            <person name="Sun Q."/>
            <person name="Mori K."/>
        </authorList>
    </citation>
    <scope>NUCLEOTIDE SEQUENCE [LARGE SCALE GENOMIC DNA]</scope>
    <source>
        <strain evidence="3 4">NCAIM B.01794</strain>
    </source>
</reference>
<evidence type="ECO:0000256" key="1">
    <source>
        <dbReference type="SAM" id="Coils"/>
    </source>
</evidence>
<protein>
    <submittedName>
        <fullName evidence="3">Uncharacterized protein</fullName>
    </submittedName>
</protein>
<gene>
    <name evidence="3" type="ORF">ACFFGX_06065</name>
</gene>
<dbReference type="EMBL" id="JBHLSS010000039">
    <property type="protein sequence ID" value="MFC0709170.1"/>
    <property type="molecule type" value="Genomic_DNA"/>
</dbReference>
<feature type="chain" id="PRO_5046044580" evidence="2">
    <location>
        <begin position="22"/>
        <end position="98"/>
    </location>
</feature>
<evidence type="ECO:0000256" key="2">
    <source>
        <dbReference type="SAM" id="SignalP"/>
    </source>
</evidence>
<name>A0ABV6SLF8_AZOPA</name>
<feature type="signal peptide" evidence="2">
    <location>
        <begin position="1"/>
        <end position="21"/>
    </location>
</feature>
<sequence>MKALLGLAAASTLLTTLPGLACTPDEIDLKARELGINVHMLTHGDPRLAKEIYREIRNARPEYTAEELPNECAAYERRLLELEKAAAQAETNLRSNYY</sequence>
<keyword evidence="1" id="KW-0175">Coiled coil</keyword>
<keyword evidence="4" id="KW-1185">Reference proteome</keyword>
<evidence type="ECO:0000313" key="3">
    <source>
        <dbReference type="EMBL" id="MFC0709170.1"/>
    </source>
</evidence>
<evidence type="ECO:0000313" key="4">
    <source>
        <dbReference type="Proteomes" id="UP001589891"/>
    </source>
</evidence>
<feature type="coiled-coil region" evidence="1">
    <location>
        <begin position="65"/>
        <end position="92"/>
    </location>
</feature>